<reference evidence="4" key="1">
    <citation type="submission" date="2019-04" db="EMBL/GenBank/DDBJ databases">
        <authorList>
            <person name="Assadpour T."/>
            <person name="Ahmed J."/>
            <person name="Anderson S."/>
            <person name="Espinosa K."/>
            <person name="Gadsden T."/>
            <person name="Graham A."/>
            <person name="Hajjar W."/>
            <person name="Howard T."/>
            <person name="Lacafta O."/>
            <person name="Matney K."/>
            <person name="Matsen K."/>
            <person name="Osu J."/>
            <person name="Rupe E."/>
            <person name="Sang H."/>
            <person name="Wadi S."/>
            <person name="McNeal J."/>
            <person name="Temple L."/>
        </authorList>
    </citation>
    <scope>NUCLEOTIDE SEQUENCE [LARGE SCALE GENOMIC DNA]</scope>
</reference>
<dbReference type="GO" id="GO:0003887">
    <property type="term" value="F:DNA-directed DNA polymerase activity"/>
    <property type="evidence" value="ECO:0007669"/>
    <property type="project" value="InterPro"/>
</dbReference>
<dbReference type="Gene3D" id="1.20.1060.10">
    <property type="entry name" value="Taq DNA Polymerase, Chain T, domain 4"/>
    <property type="match status" value="1"/>
</dbReference>
<dbReference type="PANTHER" id="PTHR10133:SF27">
    <property type="entry name" value="DNA POLYMERASE NU"/>
    <property type="match status" value="1"/>
</dbReference>
<feature type="domain" description="DNA-directed DNA polymerase family A palm" evidence="3">
    <location>
        <begin position="580"/>
        <end position="806"/>
    </location>
</feature>
<dbReference type="GO" id="GO:0003677">
    <property type="term" value="F:DNA binding"/>
    <property type="evidence" value="ECO:0007669"/>
    <property type="project" value="InterPro"/>
</dbReference>
<evidence type="ECO:0000256" key="1">
    <source>
        <dbReference type="ARBA" id="ARBA00022705"/>
    </source>
</evidence>
<gene>
    <name evidence="4" type="ORF">Zuri_61</name>
</gene>
<dbReference type="PRINTS" id="PR00868">
    <property type="entry name" value="DNAPOLI"/>
</dbReference>
<accession>A0A5C1K5Q8</accession>
<dbReference type="GO" id="GO:0039693">
    <property type="term" value="P:viral DNA genome replication"/>
    <property type="evidence" value="ECO:0007669"/>
    <property type="project" value="UniProtKB-KW"/>
</dbReference>
<dbReference type="PANTHER" id="PTHR10133">
    <property type="entry name" value="DNA POLYMERASE I"/>
    <property type="match status" value="1"/>
</dbReference>
<dbReference type="Gene3D" id="3.30.420.10">
    <property type="entry name" value="Ribonuclease H-like superfamily/Ribonuclease H"/>
    <property type="match status" value="1"/>
</dbReference>
<dbReference type="SUPFAM" id="SSF56672">
    <property type="entry name" value="DNA/RNA polymerases"/>
    <property type="match status" value="1"/>
</dbReference>
<dbReference type="Gene3D" id="1.10.150.20">
    <property type="entry name" value="5' to 3' exonuclease, C-terminal subdomain"/>
    <property type="match status" value="1"/>
</dbReference>
<dbReference type="Proteomes" id="UP000322075">
    <property type="component" value="Segment"/>
</dbReference>
<dbReference type="InterPro" id="IPR036397">
    <property type="entry name" value="RNaseH_sf"/>
</dbReference>
<dbReference type="EMBL" id="MK863032">
    <property type="protein sequence ID" value="QEM41158.1"/>
    <property type="molecule type" value="Genomic_DNA"/>
</dbReference>
<dbReference type="InterPro" id="IPR002298">
    <property type="entry name" value="DNA_polymerase_A"/>
</dbReference>
<protein>
    <recommendedName>
        <fullName evidence="3">DNA-directed DNA polymerase family A palm domain-containing protein</fullName>
    </recommendedName>
</protein>
<evidence type="ECO:0000313" key="4">
    <source>
        <dbReference type="EMBL" id="QEM41158.1"/>
    </source>
</evidence>
<evidence type="ECO:0000313" key="5">
    <source>
        <dbReference type="Proteomes" id="UP000322075"/>
    </source>
</evidence>
<sequence length="893" mass="101672">MYHLFYSDEERDSYPVVFLVKQIRKDEIRKAYIDPHGIDPNEVLVMTLHYSRDKKKTPVNEMRAYMDEVIYPVLAQAKTEFLLVSDVDYFKAITKLPKAEPYLGYAIDSEHGSFKVMYVPNYQQVFFNPMKVTAGIKQAMDALKNTRKGTYEDPGASIIHFAEYPRTTEDIRAWLVKLLEMDCPLTVDIEGFDLKHNKAGIGSICFSWNKHEGIAFPVDCQEIQGATQAPFLRNVPNLEVRALLKEFFIELSKKAIYHNIAFDVYVLIYQLFMKDILDTEGLLEGLEVMLKNWDCTKLITYLATNSCAGNKLGLKDQAQEFSGNYAVEEIKDITRIPMDKLLQYNLVDGLSTWFVHEKHYGTMVRDQQLDFYNNIFQPATMDVIQMQLTGMPVYMPRVLEVEQILLKDKASAVSRLDMNPLVQKYQYERIEWWITTKNAKLKKKQVTISDAHEEMKKKKSIVRFNPNSSPQVQELLYEKLGLPVISLTDSKQPSVDADTLKALKNHTADPVVKDLLEALLDFASVVTILQTFMPALKAASQGPDGWWYLFGNFNLGGTVSGRLSSSKPNLQNLPANSKYAKLIKSCFIGPPGWLFMGLDFASLEDRISALTTKDPNKLKVYTDGYDGHSLRTFAYFPDRCIGIIDTVESINTIQDLYPDIRYESKAPTFALTYQGTYKTLMTNCGFSETKAKGVEAAYHELYHVSDEWVQGKLDEASKVGYITAAFGLRVRTPLLHQVIRGVSKTPFQAEAEGRTAGNALGQSWCLLNSRAGSEFMAKVRKSEHRLDIRPCAQIHDAQYFLVRDDIKTVMYCNEHLVKAVYWQDHPDIWHDEVKLGGELSLFYPDWSKEAVIPNHATEEQIGDVIADHVARLEAGWPKVWPPKPDPIPSGENQ</sequence>
<keyword evidence="5" id="KW-1185">Reference proteome</keyword>
<dbReference type="Pfam" id="PF00476">
    <property type="entry name" value="DNA_pol_A"/>
    <property type="match status" value="1"/>
</dbReference>
<organism evidence="4 5">
    <name type="scientific">Pseudomonas phage Zuri</name>
    <dbReference type="NCBI Taxonomy" id="2604899"/>
    <lineage>
        <taxon>Viruses</taxon>
        <taxon>Duplodnaviria</taxon>
        <taxon>Heunggongvirae</taxon>
        <taxon>Uroviricota</taxon>
        <taxon>Caudoviricetes</taxon>
        <taxon>Schitoviridae</taxon>
        <taxon>Zurivirus</taxon>
        <taxon>Zurivirus zuri</taxon>
    </lineage>
</organism>
<proteinExistence type="predicted"/>
<evidence type="ECO:0000259" key="3">
    <source>
        <dbReference type="SMART" id="SM00482"/>
    </source>
</evidence>
<dbReference type="SUPFAM" id="SSF53098">
    <property type="entry name" value="Ribonuclease H-like"/>
    <property type="match status" value="1"/>
</dbReference>
<name>A0A5C1K5Q8_9CAUD</name>
<keyword evidence="1" id="KW-0235">DNA replication</keyword>
<dbReference type="GO" id="GO:0006302">
    <property type="term" value="P:double-strand break repair"/>
    <property type="evidence" value="ECO:0007669"/>
    <property type="project" value="TreeGrafter"/>
</dbReference>
<dbReference type="SMART" id="SM00482">
    <property type="entry name" value="POLAc"/>
    <property type="match status" value="1"/>
</dbReference>
<dbReference type="GO" id="GO:0006261">
    <property type="term" value="P:DNA-templated DNA replication"/>
    <property type="evidence" value="ECO:0007669"/>
    <property type="project" value="InterPro"/>
</dbReference>
<dbReference type="InterPro" id="IPR001098">
    <property type="entry name" value="DNA-dir_DNA_pol_A_palm_dom"/>
</dbReference>
<dbReference type="InterPro" id="IPR043502">
    <property type="entry name" value="DNA/RNA_pol_sf"/>
</dbReference>
<keyword evidence="2" id="KW-1194">Viral DNA replication</keyword>
<dbReference type="Gene3D" id="3.30.70.370">
    <property type="match status" value="1"/>
</dbReference>
<evidence type="ECO:0000256" key="2">
    <source>
        <dbReference type="ARBA" id="ARBA00023109"/>
    </source>
</evidence>
<dbReference type="InterPro" id="IPR012337">
    <property type="entry name" value="RNaseH-like_sf"/>
</dbReference>